<evidence type="ECO:0000256" key="1">
    <source>
        <dbReference type="ARBA" id="ARBA00005189"/>
    </source>
</evidence>
<evidence type="ECO:0000256" key="3">
    <source>
        <dbReference type="ARBA" id="ARBA00022679"/>
    </source>
</evidence>
<comment type="caution">
    <text evidence="8">The sequence shown here is derived from an EMBL/GenBank/DDBJ whole genome shotgun (WGS) entry which is preliminary data.</text>
</comment>
<dbReference type="PANTHER" id="PTHR10434">
    <property type="entry name" value="1-ACYL-SN-GLYCEROL-3-PHOSPHATE ACYLTRANSFERASE"/>
    <property type="match status" value="1"/>
</dbReference>
<keyword evidence="2" id="KW-0444">Lipid biosynthesis</keyword>
<evidence type="ECO:0000256" key="2">
    <source>
        <dbReference type="ARBA" id="ARBA00022516"/>
    </source>
</evidence>
<dbReference type="InterPro" id="IPR002123">
    <property type="entry name" value="Plipid/glycerol_acylTrfase"/>
</dbReference>
<keyword evidence="6" id="KW-1133">Transmembrane helix</keyword>
<dbReference type="CDD" id="cd07989">
    <property type="entry name" value="LPLAT_AGPAT-like"/>
    <property type="match status" value="1"/>
</dbReference>
<evidence type="ECO:0000256" key="6">
    <source>
        <dbReference type="SAM" id="Phobius"/>
    </source>
</evidence>
<keyword evidence="4" id="KW-0443">Lipid metabolism</keyword>
<reference evidence="8 9" key="1">
    <citation type="submission" date="2019-10" db="EMBL/GenBank/DDBJ databases">
        <title>Draft Genome Sequence of Cytophagaceae sp. SJW1-29.</title>
        <authorList>
            <person name="Choi A."/>
        </authorList>
    </citation>
    <scope>NUCLEOTIDE SEQUENCE [LARGE SCALE GENOMIC DNA]</scope>
    <source>
        <strain evidence="8 9">SJW1-29</strain>
    </source>
</reference>
<keyword evidence="6" id="KW-0472">Membrane</keyword>
<gene>
    <name evidence="8" type="ORF">GBK04_15150</name>
</gene>
<keyword evidence="6" id="KW-0812">Transmembrane</keyword>
<evidence type="ECO:0000313" key="8">
    <source>
        <dbReference type="EMBL" id="MPR34657.1"/>
    </source>
</evidence>
<organism evidence="8 9">
    <name type="scientific">Salmonirosea aquatica</name>
    <dbReference type="NCBI Taxonomy" id="2654236"/>
    <lineage>
        <taxon>Bacteria</taxon>
        <taxon>Pseudomonadati</taxon>
        <taxon>Bacteroidota</taxon>
        <taxon>Cytophagia</taxon>
        <taxon>Cytophagales</taxon>
        <taxon>Spirosomataceae</taxon>
        <taxon>Salmonirosea</taxon>
    </lineage>
</organism>
<protein>
    <submittedName>
        <fullName evidence="8">1-acyl-sn-glycerol-3-phosphate acyltransferase</fullName>
    </submittedName>
</protein>
<evidence type="ECO:0000259" key="7">
    <source>
        <dbReference type="SMART" id="SM00563"/>
    </source>
</evidence>
<keyword evidence="9" id="KW-1185">Reference proteome</keyword>
<dbReference type="PANTHER" id="PTHR10434:SF64">
    <property type="entry name" value="1-ACYL-SN-GLYCEROL-3-PHOSPHATE ACYLTRANSFERASE-RELATED"/>
    <property type="match status" value="1"/>
</dbReference>
<dbReference type="AlphaFoldDB" id="A0A7C9BIN0"/>
<evidence type="ECO:0000256" key="4">
    <source>
        <dbReference type="ARBA" id="ARBA00023098"/>
    </source>
</evidence>
<feature type="transmembrane region" description="Helical" evidence="6">
    <location>
        <begin position="6"/>
        <end position="31"/>
    </location>
</feature>
<feature type="domain" description="Phospholipid/glycerol acyltransferase" evidence="7">
    <location>
        <begin position="73"/>
        <end position="189"/>
    </location>
</feature>
<dbReference type="EMBL" id="WHLY01000002">
    <property type="protein sequence ID" value="MPR34657.1"/>
    <property type="molecule type" value="Genomic_DNA"/>
</dbReference>
<dbReference type="GO" id="GO:0006654">
    <property type="term" value="P:phosphatidic acid biosynthetic process"/>
    <property type="evidence" value="ECO:0007669"/>
    <property type="project" value="TreeGrafter"/>
</dbReference>
<proteinExistence type="predicted"/>
<dbReference type="SMART" id="SM00563">
    <property type="entry name" value="PlsC"/>
    <property type="match status" value="1"/>
</dbReference>
<dbReference type="Pfam" id="PF01553">
    <property type="entry name" value="Acyltransferase"/>
    <property type="match status" value="1"/>
</dbReference>
<name>A0A7C9BIN0_9BACT</name>
<keyword evidence="5 8" id="KW-0012">Acyltransferase</keyword>
<dbReference type="Proteomes" id="UP000479293">
    <property type="component" value="Unassembled WGS sequence"/>
</dbReference>
<evidence type="ECO:0000313" key="9">
    <source>
        <dbReference type="Proteomes" id="UP000479293"/>
    </source>
</evidence>
<keyword evidence="3 8" id="KW-0808">Transferase</keyword>
<sequence length="240" mass="27826">MRFLLLLYTVWCVFWFVTLFLLLFPFTYLFLQKEAWKPYAHAVNRLWGKLFFPWVGIRFRVEYRFRPARRGTYVFCANHFSYLDIATMGVILDNYFAFVGKHGVKKVPLFGYMFTKLHIQVNRDKGHSRAYSLNKSLKTLASGRSVMVFPEGGILTQNPPQLHLPLQKGAFIMAIQQQIPLVPVSLHTNYRLLPDTTPIRMRPGVVRAIVHEPISTVGLRPEDVPDLMRQWAAIVQASLL</sequence>
<dbReference type="SUPFAM" id="SSF69593">
    <property type="entry name" value="Glycerol-3-phosphate (1)-acyltransferase"/>
    <property type="match status" value="1"/>
</dbReference>
<dbReference type="GO" id="GO:0003841">
    <property type="term" value="F:1-acylglycerol-3-phosphate O-acyltransferase activity"/>
    <property type="evidence" value="ECO:0007669"/>
    <property type="project" value="TreeGrafter"/>
</dbReference>
<dbReference type="RefSeq" id="WP_152761065.1">
    <property type="nucleotide sequence ID" value="NZ_WHLY01000002.1"/>
</dbReference>
<comment type="pathway">
    <text evidence="1">Lipid metabolism.</text>
</comment>
<evidence type="ECO:0000256" key="5">
    <source>
        <dbReference type="ARBA" id="ARBA00023315"/>
    </source>
</evidence>
<accession>A0A7C9BIN0</accession>